<protein>
    <submittedName>
        <fullName evidence="2">Uncharacterized protein</fullName>
    </submittedName>
</protein>
<name>A0AAN9J907_CLITE</name>
<keyword evidence="1" id="KW-0812">Transmembrane</keyword>
<keyword evidence="1" id="KW-0472">Membrane</keyword>
<accession>A0AAN9J907</accession>
<keyword evidence="3" id="KW-1185">Reference proteome</keyword>
<keyword evidence="1" id="KW-1133">Transmembrane helix</keyword>
<proteinExistence type="predicted"/>
<evidence type="ECO:0000256" key="1">
    <source>
        <dbReference type="SAM" id="Phobius"/>
    </source>
</evidence>
<dbReference type="EMBL" id="JAYKXN010000004">
    <property type="protein sequence ID" value="KAK7294383.1"/>
    <property type="molecule type" value="Genomic_DNA"/>
</dbReference>
<evidence type="ECO:0000313" key="2">
    <source>
        <dbReference type="EMBL" id="KAK7294383.1"/>
    </source>
</evidence>
<evidence type="ECO:0000313" key="3">
    <source>
        <dbReference type="Proteomes" id="UP001359559"/>
    </source>
</evidence>
<gene>
    <name evidence="2" type="ORF">RJT34_17272</name>
</gene>
<sequence>MKQLILICVKIGQFTRRVDDESARRVSVRPTIILSLSLSLSHLRRLRFVFISLCFPNFVLCFFPISQFGPFLLPR</sequence>
<dbReference type="Proteomes" id="UP001359559">
    <property type="component" value="Unassembled WGS sequence"/>
</dbReference>
<reference evidence="2 3" key="1">
    <citation type="submission" date="2024-01" db="EMBL/GenBank/DDBJ databases">
        <title>The genomes of 5 underutilized Papilionoideae crops provide insights into root nodulation and disease resistance.</title>
        <authorList>
            <person name="Yuan L."/>
        </authorList>
    </citation>
    <scope>NUCLEOTIDE SEQUENCE [LARGE SCALE GENOMIC DNA]</scope>
    <source>
        <strain evidence="2">LY-2023</strain>
        <tissue evidence="2">Leaf</tissue>
    </source>
</reference>
<comment type="caution">
    <text evidence="2">The sequence shown here is derived from an EMBL/GenBank/DDBJ whole genome shotgun (WGS) entry which is preliminary data.</text>
</comment>
<organism evidence="2 3">
    <name type="scientific">Clitoria ternatea</name>
    <name type="common">Butterfly pea</name>
    <dbReference type="NCBI Taxonomy" id="43366"/>
    <lineage>
        <taxon>Eukaryota</taxon>
        <taxon>Viridiplantae</taxon>
        <taxon>Streptophyta</taxon>
        <taxon>Embryophyta</taxon>
        <taxon>Tracheophyta</taxon>
        <taxon>Spermatophyta</taxon>
        <taxon>Magnoliopsida</taxon>
        <taxon>eudicotyledons</taxon>
        <taxon>Gunneridae</taxon>
        <taxon>Pentapetalae</taxon>
        <taxon>rosids</taxon>
        <taxon>fabids</taxon>
        <taxon>Fabales</taxon>
        <taxon>Fabaceae</taxon>
        <taxon>Papilionoideae</taxon>
        <taxon>50 kb inversion clade</taxon>
        <taxon>NPAAA clade</taxon>
        <taxon>indigoferoid/millettioid clade</taxon>
        <taxon>Phaseoleae</taxon>
        <taxon>Clitoria</taxon>
    </lineage>
</organism>
<dbReference type="AlphaFoldDB" id="A0AAN9J907"/>
<feature type="transmembrane region" description="Helical" evidence="1">
    <location>
        <begin position="46"/>
        <end position="65"/>
    </location>
</feature>